<evidence type="ECO:0000313" key="2">
    <source>
        <dbReference type="Proteomes" id="UP000478052"/>
    </source>
</evidence>
<feature type="non-terminal residue" evidence="1">
    <location>
        <position position="51"/>
    </location>
</feature>
<comment type="caution">
    <text evidence="1">The sequence shown here is derived from an EMBL/GenBank/DDBJ whole genome shotgun (WGS) entry which is preliminary data.</text>
</comment>
<name>A0A6G0Z9F1_APHCR</name>
<gene>
    <name evidence="1" type="ORF">FWK35_00012550</name>
</gene>
<dbReference type="EMBL" id="VUJU01001021">
    <property type="protein sequence ID" value="KAF0767219.1"/>
    <property type="molecule type" value="Genomic_DNA"/>
</dbReference>
<dbReference type="AlphaFoldDB" id="A0A6G0Z9F1"/>
<organism evidence="1 2">
    <name type="scientific">Aphis craccivora</name>
    <name type="common">Cowpea aphid</name>
    <dbReference type="NCBI Taxonomy" id="307492"/>
    <lineage>
        <taxon>Eukaryota</taxon>
        <taxon>Metazoa</taxon>
        <taxon>Ecdysozoa</taxon>
        <taxon>Arthropoda</taxon>
        <taxon>Hexapoda</taxon>
        <taxon>Insecta</taxon>
        <taxon>Pterygota</taxon>
        <taxon>Neoptera</taxon>
        <taxon>Paraneoptera</taxon>
        <taxon>Hemiptera</taxon>
        <taxon>Sternorrhyncha</taxon>
        <taxon>Aphidomorpha</taxon>
        <taxon>Aphidoidea</taxon>
        <taxon>Aphididae</taxon>
        <taxon>Aphidini</taxon>
        <taxon>Aphis</taxon>
        <taxon>Aphis</taxon>
    </lineage>
</organism>
<sequence>MCNDEESAIRFLQDRGVLHRNRTCKNGHDMLIRYWSKPLWRCNISKCKDTT</sequence>
<accession>A0A6G0Z9F1</accession>
<dbReference type="OrthoDB" id="6629194at2759"/>
<keyword evidence="2" id="KW-1185">Reference proteome</keyword>
<proteinExistence type="predicted"/>
<dbReference type="Proteomes" id="UP000478052">
    <property type="component" value="Unassembled WGS sequence"/>
</dbReference>
<reference evidence="1 2" key="1">
    <citation type="submission" date="2019-08" db="EMBL/GenBank/DDBJ databases">
        <title>Whole genome of Aphis craccivora.</title>
        <authorList>
            <person name="Voronova N.V."/>
            <person name="Shulinski R.S."/>
            <person name="Bandarenka Y.V."/>
            <person name="Zhorov D.G."/>
            <person name="Warner D."/>
        </authorList>
    </citation>
    <scope>NUCLEOTIDE SEQUENCE [LARGE SCALE GENOMIC DNA]</scope>
    <source>
        <strain evidence="1">180601</strain>
        <tissue evidence="1">Whole Body</tissue>
    </source>
</reference>
<protein>
    <submittedName>
        <fullName evidence="1">Uncharacterized protein</fullName>
    </submittedName>
</protein>
<evidence type="ECO:0000313" key="1">
    <source>
        <dbReference type="EMBL" id="KAF0767219.1"/>
    </source>
</evidence>